<accession>A0A0M3IPL7</accession>
<protein>
    <submittedName>
        <fullName evidence="2">Peptidase A1 domain-containing protein</fullName>
    </submittedName>
</protein>
<dbReference type="WBParaSite" id="ALUE_0002069501-mRNA-1">
    <property type="protein sequence ID" value="ALUE_0002069501-mRNA-1"/>
    <property type="gene ID" value="ALUE_0002069501"/>
</dbReference>
<organism evidence="1 2">
    <name type="scientific">Ascaris lumbricoides</name>
    <name type="common">Giant roundworm</name>
    <dbReference type="NCBI Taxonomy" id="6252"/>
    <lineage>
        <taxon>Eukaryota</taxon>
        <taxon>Metazoa</taxon>
        <taxon>Ecdysozoa</taxon>
        <taxon>Nematoda</taxon>
        <taxon>Chromadorea</taxon>
        <taxon>Rhabditida</taxon>
        <taxon>Spirurina</taxon>
        <taxon>Ascaridomorpha</taxon>
        <taxon>Ascaridoidea</taxon>
        <taxon>Ascarididae</taxon>
        <taxon>Ascaris</taxon>
    </lineage>
</organism>
<name>A0A0M3IPL7_ASCLU</name>
<dbReference type="AlphaFoldDB" id="A0A0M3IPL7"/>
<sequence length="89" mass="9601">IPISVFIGYSQDRQPTTTLAIIQTETPTTIITSDASTTPQSSAENDYIRGAIFGNSLIYVDILMKNGVGFDAAHNCLDLFPQKSDFGGE</sequence>
<reference evidence="2" key="1">
    <citation type="submission" date="2017-02" db="UniProtKB">
        <authorList>
            <consortium name="WormBaseParasite"/>
        </authorList>
    </citation>
    <scope>IDENTIFICATION</scope>
</reference>
<evidence type="ECO:0000313" key="1">
    <source>
        <dbReference type="Proteomes" id="UP000036681"/>
    </source>
</evidence>
<evidence type="ECO:0000313" key="2">
    <source>
        <dbReference type="WBParaSite" id="ALUE_0002069501-mRNA-1"/>
    </source>
</evidence>
<proteinExistence type="predicted"/>
<keyword evidence="1" id="KW-1185">Reference proteome</keyword>
<dbReference type="Proteomes" id="UP000036681">
    <property type="component" value="Unplaced"/>
</dbReference>